<dbReference type="PANTHER" id="PTHR42774">
    <property type="entry name" value="PHOSPHOTRANSFERASE SYSTEM TRANSPORT PROTEIN"/>
    <property type="match status" value="1"/>
</dbReference>
<dbReference type="WBParaSite" id="jg21377">
    <property type="protein sequence ID" value="jg21377"/>
    <property type="gene ID" value="jg21377"/>
</dbReference>
<dbReference type="PANTHER" id="PTHR42774:SF3">
    <property type="entry name" value="KETOHEXOKINASE"/>
    <property type="match status" value="1"/>
</dbReference>
<dbReference type="GO" id="GO:0006796">
    <property type="term" value="P:phosphate-containing compound metabolic process"/>
    <property type="evidence" value="ECO:0007669"/>
    <property type="project" value="UniProtKB-ARBA"/>
</dbReference>
<keyword evidence="2" id="KW-1185">Reference proteome</keyword>
<evidence type="ECO:0000313" key="3">
    <source>
        <dbReference type="WBParaSite" id="jg21377"/>
    </source>
</evidence>
<name>A0A915DNZ0_9BILA</name>
<evidence type="ECO:0000313" key="2">
    <source>
        <dbReference type="Proteomes" id="UP000887574"/>
    </source>
</evidence>
<reference evidence="3" key="1">
    <citation type="submission" date="2022-11" db="UniProtKB">
        <authorList>
            <consortium name="WormBaseParasite"/>
        </authorList>
    </citation>
    <scope>IDENTIFICATION</scope>
</reference>
<dbReference type="Proteomes" id="UP000887574">
    <property type="component" value="Unplaced"/>
</dbReference>
<evidence type="ECO:0000259" key="1">
    <source>
        <dbReference type="Pfam" id="PF00294"/>
    </source>
</evidence>
<dbReference type="InterPro" id="IPR029056">
    <property type="entry name" value="Ribokinase-like"/>
</dbReference>
<dbReference type="InterPro" id="IPR011611">
    <property type="entry name" value="PfkB_dom"/>
</dbReference>
<dbReference type="Pfam" id="PF00294">
    <property type="entry name" value="PfkB"/>
    <property type="match status" value="1"/>
</dbReference>
<dbReference type="AlphaFoldDB" id="A0A915DNZ0"/>
<organism evidence="2 3">
    <name type="scientific">Ditylenchus dipsaci</name>
    <dbReference type="NCBI Taxonomy" id="166011"/>
    <lineage>
        <taxon>Eukaryota</taxon>
        <taxon>Metazoa</taxon>
        <taxon>Ecdysozoa</taxon>
        <taxon>Nematoda</taxon>
        <taxon>Chromadorea</taxon>
        <taxon>Rhabditida</taxon>
        <taxon>Tylenchina</taxon>
        <taxon>Tylenchomorpha</taxon>
        <taxon>Sphaerularioidea</taxon>
        <taxon>Anguinidae</taxon>
        <taxon>Anguininae</taxon>
        <taxon>Ditylenchus</taxon>
    </lineage>
</organism>
<dbReference type="SUPFAM" id="SSF53613">
    <property type="entry name" value="Ribokinase-like"/>
    <property type="match status" value="1"/>
</dbReference>
<protein>
    <submittedName>
        <fullName evidence="3">Carbohydrate kinase PfkB domain-containing protein</fullName>
    </submittedName>
</protein>
<dbReference type="Gene3D" id="3.40.1190.20">
    <property type="match status" value="1"/>
</dbReference>
<dbReference type="InterPro" id="IPR052562">
    <property type="entry name" value="Ketohexokinase-related"/>
</dbReference>
<feature type="domain" description="Carbohydrate kinase PfkB" evidence="1">
    <location>
        <begin position="14"/>
        <end position="158"/>
    </location>
</feature>
<proteinExistence type="predicted"/>
<sequence length="159" mass="17857">MEQQNSSTKSNRGTRILVVGLCCIDEIDYVDKFPAEDSDTRIFEQTLSLGGNAANSVTVLSQLNTNCELFASIPANNSTLESLIKPTRICIQNCVRRPGTDIPKSTVILNRINGSRTVLHYRGSIPELTAEEFIEIFDDKLDNYSWIHFEGRNCDEIKK</sequence>
<accession>A0A915DNZ0</accession>